<dbReference type="EMBL" id="JAOWLP010000001">
    <property type="protein sequence ID" value="MDG4980275.1"/>
    <property type="molecule type" value="Genomic_DNA"/>
</dbReference>
<dbReference type="Pfam" id="PF03887">
    <property type="entry name" value="YfbU"/>
    <property type="match status" value="1"/>
</dbReference>
<accession>A0A9X4NA94</accession>
<protein>
    <submittedName>
        <fullName evidence="1">YfbU family protein</fullName>
    </submittedName>
</protein>
<dbReference type="AlphaFoldDB" id="A0A9X4NA94"/>
<evidence type="ECO:0000313" key="1">
    <source>
        <dbReference type="EMBL" id="MDG4980275.1"/>
    </source>
</evidence>
<dbReference type="InterPro" id="IPR005587">
    <property type="entry name" value="UPF0304_YfbU"/>
</dbReference>
<gene>
    <name evidence="1" type="ORF">OGZ39_01185</name>
</gene>
<dbReference type="Gene3D" id="1.10.3190.10">
    <property type="entry name" value="yfbu gene product, domain 2"/>
    <property type="match status" value="1"/>
</dbReference>
<evidence type="ECO:0000313" key="2">
    <source>
        <dbReference type="Proteomes" id="UP001152656"/>
    </source>
</evidence>
<dbReference type="SUPFAM" id="SSF116960">
    <property type="entry name" value="YfbU-like"/>
    <property type="match status" value="1"/>
</dbReference>
<reference evidence="1" key="1">
    <citation type="submission" date="2022-10" db="EMBL/GenBank/DDBJ databases">
        <authorList>
            <person name="Turner M.S."/>
            <person name="Huang W."/>
        </authorList>
    </citation>
    <scope>NUCLEOTIDE SEQUENCE</scope>
    <source>
        <strain evidence="1">581</strain>
    </source>
</reference>
<dbReference type="Proteomes" id="UP001152656">
    <property type="component" value="Unassembled WGS sequence"/>
</dbReference>
<dbReference type="Gene3D" id="1.10.287.680">
    <property type="entry name" value="Helix hairpin bin"/>
    <property type="match status" value="1"/>
</dbReference>
<name>A0A9X4NA94_9LACT</name>
<proteinExistence type="predicted"/>
<comment type="caution">
    <text evidence="1">The sequence shown here is derived from an EMBL/GenBank/DDBJ whole genome shotgun (WGS) entry which is preliminary data.</text>
</comment>
<dbReference type="RefSeq" id="WP_278215846.1">
    <property type="nucleotide sequence ID" value="NZ_JAOWLP010000001.1"/>
</dbReference>
<organism evidence="1 2">
    <name type="scientific">Lactococcus lactis</name>
    <dbReference type="NCBI Taxonomy" id="1358"/>
    <lineage>
        <taxon>Bacteria</taxon>
        <taxon>Bacillati</taxon>
        <taxon>Bacillota</taxon>
        <taxon>Bacilli</taxon>
        <taxon>Lactobacillales</taxon>
        <taxon>Streptococcaceae</taxon>
        <taxon>Lactococcus</taxon>
    </lineage>
</organism>
<dbReference type="InterPro" id="IPR023145">
    <property type="entry name" value="YfbU_helix-hairpin_sf"/>
</dbReference>
<dbReference type="NCBIfam" id="NF003936">
    <property type="entry name" value="PRK05445.1"/>
    <property type="match status" value="1"/>
</dbReference>
<dbReference type="InterPro" id="IPR023146">
    <property type="entry name" value="YfbU_alpha-helical_sf"/>
</dbReference>
<sequence length="180" mass="21713">MELTFGLKERLILANQYEILSKISEDKSDASYFENLAEIFRSGYTRNYEEAFRGFEENELSQEDCKFVVDVLNLYRELYKTWEELEEVREILEEDDVLFQGFDGNEEDQYYAYCKFLVEDQGLWGELKDLMKEGKINLNSHWPMRDKYENYLLKLKEIQSQEEYDVSECLTLEEIEYILK</sequence>
<reference evidence="1" key="2">
    <citation type="journal article" date="2023" name="Food Microbiol.">
        <title>Evaluation of the fermentation potential of lactic acid bacteria isolated from herbs, fruits and vegetables as starter cultures in nut-based milk alternatives.</title>
        <authorList>
            <person name="Huang W."/>
            <person name="Dong A."/>
            <person name="Pham H.T."/>
            <person name="Zhou C."/>
            <person name="Huo Z."/>
            <person name="Watjen A.P."/>
            <person name="Prakash S."/>
            <person name="Bang-Berthelsen C.H."/>
            <person name="Turner M.S."/>
        </authorList>
    </citation>
    <scope>NUCLEOTIDE SEQUENCE</scope>
    <source>
        <strain evidence="1">581</strain>
    </source>
</reference>